<feature type="transmembrane region" description="Helical" evidence="1">
    <location>
        <begin position="55"/>
        <end position="75"/>
    </location>
</feature>
<evidence type="ECO:0000313" key="2">
    <source>
        <dbReference type="EMBL" id="OGG50334.1"/>
    </source>
</evidence>
<comment type="caution">
    <text evidence="2">The sequence shown here is derived from an EMBL/GenBank/DDBJ whole genome shotgun (WGS) entry which is preliminary data.</text>
</comment>
<proteinExistence type="predicted"/>
<protein>
    <submittedName>
        <fullName evidence="2">Uncharacterized protein</fullName>
    </submittedName>
</protein>
<keyword evidence="1" id="KW-0812">Transmembrane</keyword>
<accession>A0A1F6CM51</accession>
<evidence type="ECO:0000256" key="1">
    <source>
        <dbReference type="SAM" id="Phobius"/>
    </source>
</evidence>
<gene>
    <name evidence="2" type="ORF">A2704_05305</name>
</gene>
<keyword evidence="1" id="KW-0472">Membrane</keyword>
<dbReference type="EMBL" id="MFKW01000052">
    <property type="protein sequence ID" value="OGG50334.1"/>
    <property type="molecule type" value="Genomic_DNA"/>
</dbReference>
<feature type="transmembrane region" description="Helical" evidence="1">
    <location>
        <begin position="32"/>
        <end position="49"/>
    </location>
</feature>
<evidence type="ECO:0000313" key="3">
    <source>
        <dbReference type="Proteomes" id="UP000176445"/>
    </source>
</evidence>
<dbReference type="Proteomes" id="UP000176445">
    <property type="component" value="Unassembled WGS sequence"/>
</dbReference>
<keyword evidence="1" id="KW-1133">Transmembrane helix</keyword>
<name>A0A1F6CM51_9BACT</name>
<organism evidence="2 3">
    <name type="scientific">Candidatus Kaiserbacteria bacterium RIFCSPHIGHO2_01_FULL_54_36b</name>
    <dbReference type="NCBI Taxonomy" id="1798483"/>
    <lineage>
        <taxon>Bacteria</taxon>
        <taxon>Candidatus Kaiseribacteriota</taxon>
    </lineage>
</organism>
<reference evidence="2 3" key="1">
    <citation type="journal article" date="2016" name="Nat. Commun.">
        <title>Thousands of microbial genomes shed light on interconnected biogeochemical processes in an aquifer system.</title>
        <authorList>
            <person name="Anantharaman K."/>
            <person name="Brown C.T."/>
            <person name="Hug L.A."/>
            <person name="Sharon I."/>
            <person name="Castelle C.J."/>
            <person name="Probst A.J."/>
            <person name="Thomas B.C."/>
            <person name="Singh A."/>
            <person name="Wilkins M.J."/>
            <person name="Karaoz U."/>
            <person name="Brodie E.L."/>
            <person name="Williams K.H."/>
            <person name="Hubbard S.S."/>
            <person name="Banfield J.F."/>
        </authorList>
    </citation>
    <scope>NUCLEOTIDE SEQUENCE [LARGE SCALE GENOMIC DNA]</scope>
</reference>
<dbReference type="AlphaFoldDB" id="A0A1F6CM51"/>
<sequence length="86" mass="9741">MESLEQRVAKIEERNASVELDKAWETSWTRTGLVAAFTYVTMGVFLSFIDVMRPWLSAIVPALGFTLSTLTMPFFKKVWAGKNGHE</sequence>